<comment type="caution">
    <text evidence="1">The sequence shown here is derived from an EMBL/GenBank/DDBJ whole genome shotgun (WGS) entry which is preliminary data.</text>
</comment>
<gene>
    <name evidence="1" type="ORF">SDC9_205072</name>
</gene>
<dbReference type="EMBL" id="VSSQ01128834">
    <property type="protein sequence ID" value="MPN57378.1"/>
    <property type="molecule type" value="Genomic_DNA"/>
</dbReference>
<reference evidence="1" key="1">
    <citation type="submission" date="2019-08" db="EMBL/GenBank/DDBJ databases">
        <authorList>
            <person name="Kucharzyk K."/>
            <person name="Murdoch R.W."/>
            <person name="Higgins S."/>
            <person name="Loffler F."/>
        </authorList>
    </citation>
    <scope>NUCLEOTIDE SEQUENCE</scope>
</reference>
<protein>
    <submittedName>
        <fullName evidence="1">Uncharacterized protein</fullName>
    </submittedName>
</protein>
<evidence type="ECO:0000313" key="1">
    <source>
        <dbReference type="EMBL" id="MPN57378.1"/>
    </source>
</evidence>
<proteinExistence type="predicted"/>
<accession>A0A645J117</accession>
<organism evidence="1">
    <name type="scientific">bioreactor metagenome</name>
    <dbReference type="NCBI Taxonomy" id="1076179"/>
    <lineage>
        <taxon>unclassified sequences</taxon>
        <taxon>metagenomes</taxon>
        <taxon>ecological metagenomes</taxon>
    </lineage>
</organism>
<name>A0A645J117_9ZZZZ</name>
<dbReference type="AlphaFoldDB" id="A0A645J117"/>
<sequence length="55" mass="6072">MRGSFAPLVAQRLYCRGSHRTDGLRIAGRLQIGDHRRGVHTVEPCAGDGKMEKPL</sequence>